<comment type="caution">
    <text evidence="1">The sequence shown here is derived from an EMBL/GenBank/DDBJ whole genome shotgun (WGS) entry which is preliminary data.</text>
</comment>
<protein>
    <submittedName>
        <fullName evidence="1">Uncharacterized protein</fullName>
    </submittedName>
</protein>
<evidence type="ECO:0000313" key="2">
    <source>
        <dbReference type="Proteomes" id="UP000831701"/>
    </source>
</evidence>
<accession>A0ACB8VSR9</accession>
<evidence type="ECO:0000313" key="1">
    <source>
        <dbReference type="EMBL" id="KAI3358559.1"/>
    </source>
</evidence>
<keyword evidence="2" id="KW-1185">Reference proteome</keyword>
<dbReference type="EMBL" id="CM041548">
    <property type="protein sequence ID" value="KAI3358559.1"/>
    <property type="molecule type" value="Genomic_DNA"/>
</dbReference>
<name>A0ACB8VSR9_9TELE</name>
<reference evidence="1" key="1">
    <citation type="submission" date="2022-04" db="EMBL/GenBank/DDBJ databases">
        <title>Jade perch genome.</title>
        <authorList>
            <person name="Chao B."/>
        </authorList>
    </citation>
    <scope>NUCLEOTIDE SEQUENCE</scope>
    <source>
        <strain evidence="1">CB-2022</strain>
    </source>
</reference>
<gene>
    <name evidence="1" type="ORF">L3Q82_014979</name>
</gene>
<sequence length="1290" mass="139074">MTRKLTPEPSCSIGGVKMADQGAADPGNNNNNNKPEEAEGTIIKVTVKTPKDKEEIAIAEDASVTQFKEEISRRFKAKQDQLVLIFAGKILKDGDSLSQHGIKDGLTVHLVIKTAHKAGDGGSTSASSSASSQAGNTSTSSPGTNPSSTAGSTGTAPPPTQTPNILTGFGDLAGLAGLGMGSANFMELQQQMQRQLMSNPEMLSQIMENPLVQNMMSNPDLMRQMIMANPQMQQLMERNPEISHMLNNPELMRQTMELARNPAMMQEMMRNQDRALSNLESIPGGYNALRRMYTDIQEPMFSAAREQFGSNPFSALGGNSESGVQPSRTENREPLPNPWGPPNSSNPTESGGGTTGSTSSTGGTNPSVSNPLGVNPGSLGNGMFNSPGMQSLLQQISENPQLMQNMLSAPYMRSMMQSLSQNPELASQVLMNNPLFAGNPQLQEQFRSQLPIFLQQMQNPEALSVMTNPRAMQALMQIQQGLQTLQTEAPGLMPSLMSGGVPGIPTGGVPGIPTGGVPGIPTGGGMPTENPASSPSSAGTNAAQQQLMQQMLQMFAGGGGGGSATTQTPEVRFQSQLDQLSAMGFINREANLQALIATGGDINAAIERLLGSQPSMGSDVQCESYNFVFKDIYNENILASPVSVVLIGESGVGKSNLLSRFTKNEFNHDSRTTIGVEFSTRTVQLDNYTVKAQIWDTAGLERYRAITSAYYRGAVGALLVYDISKHLTYESAERWLKELYDHADPHIVVMLVGNKRDLESLKTVPTEEARDFAEKRGLMFMETSALDSTNVEAAFNEVLTDEEEEEEEEEGRVVGRRRESRWEGAASAPQERDREERRTAEEKTQKASSPPGDERYFSLRLNYRILLGAAMYFGTRNHLISIDSFLQMFIYLPVSAPLCCLLGNVCHSALPPLARPTLGRTQPSPDAKPLLPFHLLPGFTDMDHVHKALVGPGFGLISPLKRKASSCGVCRLRFNSEAQASSHYSGTKHAKRLKALDAPDSKIRTSEPVAKETTSQILPSPCSQPSSSDTTSGEPSALSPTSEATPLSSSTSEAVKAPSDPSLSPGPRTQEKEAQRDGEVEAAPEGETEEEKAIRLLYCSLCKVAVNSASQLQAHNSGTKHKTMLEARSGDGAIKSFPRTGVKAKLAAPSESSTGLQNKTFHCEICDVHVNSETQLKQHISSRRHKDRAAGKPAKPKFSPYTPTQRHQSFQAVRLALRKNQDLSKPLASCLLQRQLSVAAAMATLPSFPLRPASNSSPALFQTQPLPQTLLHPAPGPICSAHTPVLFSPY</sequence>
<proteinExistence type="predicted"/>
<dbReference type="Proteomes" id="UP000831701">
    <property type="component" value="Chromosome 18"/>
</dbReference>
<organism evidence="1 2">
    <name type="scientific">Scortum barcoo</name>
    <name type="common">barcoo grunter</name>
    <dbReference type="NCBI Taxonomy" id="214431"/>
    <lineage>
        <taxon>Eukaryota</taxon>
        <taxon>Metazoa</taxon>
        <taxon>Chordata</taxon>
        <taxon>Craniata</taxon>
        <taxon>Vertebrata</taxon>
        <taxon>Euteleostomi</taxon>
        <taxon>Actinopterygii</taxon>
        <taxon>Neopterygii</taxon>
        <taxon>Teleostei</taxon>
        <taxon>Neoteleostei</taxon>
        <taxon>Acanthomorphata</taxon>
        <taxon>Eupercaria</taxon>
        <taxon>Centrarchiformes</taxon>
        <taxon>Terapontoidei</taxon>
        <taxon>Terapontidae</taxon>
        <taxon>Scortum</taxon>
    </lineage>
</organism>